<keyword evidence="1" id="KW-1133">Transmembrane helix</keyword>
<evidence type="ECO:0000313" key="2">
    <source>
        <dbReference type="EMBL" id="TDN83628.1"/>
    </source>
</evidence>
<reference evidence="2 3" key="1">
    <citation type="submission" date="2019-03" db="EMBL/GenBank/DDBJ databases">
        <title>Genomic Encyclopedia of Type Strains, Phase IV (KMG-IV): sequencing the most valuable type-strain genomes for metagenomic binning, comparative biology and taxonomic classification.</title>
        <authorList>
            <person name="Goeker M."/>
        </authorList>
    </citation>
    <scope>NUCLEOTIDE SEQUENCE [LARGE SCALE GENOMIC DNA]</scope>
    <source>
        <strain evidence="2 3">DSM 25059</strain>
    </source>
</reference>
<sequence>MNVAPGWIAVAVLLVIALGCALAERARRRRRDLDRIGMINWMSLQLLALMAALLVAAFTWVKG</sequence>
<evidence type="ECO:0000256" key="1">
    <source>
        <dbReference type="SAM" id="Phobius"/>
    </source>
</evidence>
<keyword evidence="3" id="KW-1185">Reference proteome</keyword>
<dbReference type="Proteomes" id="UP000295493">
    <property type="component" value="Unassembled WGS sequence"/>
</dbReference>
<evidence type="ECO:0000313" key="3">
    <source>
        <dbReference type="Proteomes" id="UP000295493"/>
    </source>
</evidence>
<comment type="caution">
    <text evidence="2">The sequence shown here is derived from an EMBL/GenBank/DDBJ whole genome shotgun (WGS) entry which is preliminary data.</text>
</comment>
<proteinExistence type="predicted"/>
<gene>
    <name evidence="2" type="ORF">EV664_104112</name>
</gene>
<organism evidence="2 3">
    <name type="scientific">Stakelama pacifica</name>
    <dbReference type="NCBI Taxonomy" id="517720"/>
    <lineage>
        <taxon>Bacteria</taxon>
        <taxon>Pseudomonadati</taxon>
        <taxon>Pseudomonadota</taxon>
        <taxon>Alphaproteobacteria</taxon>
        <taxon>Sphingomonadales</taxon>
        <taxon>Sphingomonadaceae</taxon>
        <taxon>Stakelama</taxon>
    </lineage>
</organism>
<feature type="transmembrane region" description="Helical" evidence="1">
    <location>
        <begin position="44"/>
        <end position="61"/>
    </location>
</feature>
<name>A0A4V6PRA5_9SPHN</name>
<dbReference type="AlphaFoldDB" id="A0A4V6PRA5"/>
<keyword evidence="1" id="KW-0472">Membrane</keyword>
<keyword evidence="1" id="KW-0812">Transmembrane</keyword>
<protein>
    <submittedName>
        <fullName evidence="2">Uncharacterized protein</fullName>
    </submittedName>
</protein>
<feature type="transmembrane region" description="Helical" evidence="1">
    <location>
        <begin position="6"/>
        <end position="23"/>
    </location>
</feature>
<dbReference type="RefSeq" id="WP_133495181.1">
    <property type="nucleotide sequence ID" value="NZ_BMLU01000004.1"/>
</dbReference>
<accession>A0A4V6PRA5</accession>
<dbReference type="EMBL" id="SNWD01000004">
    <property type="protein sequence ID" value="TDN83628.1"/>
    <property type="molecule type" value="Genomic_DNA"/>
</dbReference>